<feature type="domain" description="Peptidase M56" evidence="2">
    <location>
        <begin position="7"/>
        <end position="293"/>
    </location>
</feature>
<dbReference type="CDD" id="cd07341">
    <property type="entry name" value="M56_BlaR1_MecR1_like"/>
    <property type="match status" value="1"/>
</dbReference>
<keyword evidence="1" id="KW-0812">Transmembrane</keyword>
<keyword evidence="1" id="KW-0472">Membrane</keyword>
<dbReference type="Proteomes" id="UP000800303">
    <property type="component" value="Unassembled WGS sequence"/>
</dbReference>
<reference evidence="4 5" key="1">
    <citation type="submission" date="2020-01" db="EMBL/GenBank/DDBJ databases">
        <title>Polyphasic characterisation and genomic insights into a novel alkali tolerant bacterium VR-M41.</title>
        <authorList>
            <person name="Vemuluri V.R."/>
        </authorList>
    </citation>
    <scope>NUCLEOTIDE SEQUENCE [LARGE SCALE GENOMIC DNA]</scope>
    <source>
        <strain evidence="4 5">VR-M41</strain>
    </source>
</reference>
<keyword evidence="5" id="KW-1185">Reference proteome</keyword>
<dbReference type="PANTHER" id="PTHR34978:SF3">
    <property type="entry name" value="SLR0241 PROTEIN"/>
    <property type="match status" value="1"/>
</dbReference>
<name>A0ABX0F911_9BACL</name>
<accession>A0ABX0F911</accession>
<evidence type="ECO:0000313" key="4">
    <source>
        <dbReference type="EMBL" id="NGZ76504.1"/>
    </source>
</evidence>
<proteinExistence type="predicted"/>
<keyword evidence="1" id="KW-1133">Transmembrane helix</keyword>
<organism evidence="4 5">
    <name type="scientific">Saccharibacillus alkalitolerans</name>
    <dbReference type="NCBI Taxonomy" id="2705290"/>
    <lineage>
        <taxon>Bacteria</taxon>
        <taxon>Bacillati</taxon>
        <taxon>Bacillota</taxon>
        <taxon>Bacilli</taxon>
        <taxon>Bacillales</taxon>
        <taxon>Paenibacillaceae</taxon>
        <taxon>Saccharibacillus</taxon>
    </lineage>
</organism>
<dbReference type="PANTHER" id="PTHR34978">
    <property type="entry name" value="POSSIBLE SENSOR-TRANSDUCER PROTEIN BLAR"/>
    <property type="match status" value="1"/>
</dbReference>
<sequence length="490" mass="54924">MTGLFLKIVNMSVTASYIAALVILVRLLLLKAPKAYSYALWLAVAVRLMLPVSFTSELSLLRLADTDAASAAGYIGTLPKFTAVEKVDLISVGTEKVGTLIRESNLPAAGMLDQLVRWQFQPAKAVWIWLFVAAALLLYSLISYIRLRIRIRTATKVRITGYGRVYESDRIDTPFVCGFLKPSIYLPSGMDPDQLPGILEHERKHISRGDHWIKPFAFLLLTLHWFNPLMWLSYRLMSRDMEMSCDESVLRKMGAGAKKRYASCLLSISEGKDSQLPGSPLFFGENDVKSRIKRVLAYRRPSARMPILFVPAIVLLIVGCTADPAPPSAVLQAQRTYLGYEVESLREGKTLYVGNFSKVGNLLGQLPQPAGLQWAGMRLETTDRPYGIIARYSLDDSAETGDTEERSEQAERVQAYRNSVLLLSLIDNVDRITYSLPDSDDPSGEQKLDLVVTREEAEKRLGQDVRRYAETEEGLKTLIDRLEKTEVDSF</sequence>
<dbReference type="InterPro" id="IPR008756">
    <property type="entry name" value="Peptidase_M56"/>
</dbReference>
<feature type="transmembrane region" description="Helical" evidence="1">
    <location>
        <begin position="6"/>
        <end position="29"/>
    </location>
</feature>
<evidence type="ECO:0000259" key="2">
    <source>
        <dbReference type="Pfam" id="PF05569"/>
    </source>
</evidence>
<dbReference type="InterPro" id="IPR052173">
    <property type="entry name" value="Beta-lactam_resp_regulator"/>
</dbReference>
<evidence type="ECO:0000256" key="1">
    <source>
        <dbReference type="SAM" id="Phobius"/>
    </source>
</evidence>
<feature type="transmembrane region" description="Helical" evidence="1">
    <location>
        <begin position="126"/>
        <end position="147"/>
    </location>
</feature>
<dbReference type="EMBL" id="JAAFGS010000004">
    <property type="protein sequence ID" value="NGZ76504.1"/>
    <property type="molecule type" value="Genomic_DNA"/>
</dbReference>
<feature type="domain" description="DUF4825" evidence="3">
    <location>
        <begin position="347"/>
        <end position="441"/>
    </location>
</feature>
<feature type="transmembrane region" description="Helical" evidence="1">
    <location>
        <begin position="212"/>
        <end position="234"/>
    </location>
</feature>
<evidence type="ECO:0000313" key="5">
    <source>
        <dbReference type="Proteomes" id="UP000800303"/>
    </source>
</evidence>
<protein>
    <submittedName>
        <fullName evidence="4">DUF4825 domain-containing protein</fullName>
    </submittedName>
</protein>
<evidence type="ECO:0000259" key="3">
    <source>
        <dbReference type="Pfam" id="PF16107"/>
    </source>
</evidence>
<dbReference type="Pfam" id="PF16107">
    <property type="entry name" value="DUF4825"/>
    <property type="match status" value="1"/>
</dbReference>
<gene>
    <name evidence="4" type="ORF">GYN08_14345</name>
</gene>
<dbReference type="InterPro" id="IPR032250">
    <property type="entry name" value="DUF4825"/>
</dbReference>
<dbReference type="Pfam" id="PF05569">
    <property type="entry name" value="Peptidase_M56"/>
    <property type="match status" value="1"/>
</dbReference>
<comment type="caution">
    <text evidence="4">The sequence shown here is derived from an EMBL/GenBank/DDBJ whole genome shotgun (WGS) entry which is preliminary data.</text>
</comment>